<dbReference type="PANTHER" id="PTHR45825">
    <property type="entry name" value="GRANULE-BOUND STARCH SYNTHASE 1, CHLOROPLASTIC/AMYLOPLASTIC"/>
    <property type="match status" value="1"/>
</dbReference>
<evidence type="ECO:0000256" key="5">
    <source>
        <dbReference type="ARBA" id="ARBA00022679"/>
    </source>
</evidence>
<dbReference type="SUPFAM" id="SSF53756">
    <property type="entry name" value="UDP-Glycosyltransferase/glycogen phosphorylase"/>
    <property type="match status" value="1"/>
</dbReference>
<keyword evidence="4 7" id="KW-0328">Glycosyltransferase</keyword>
<comment type="catalytic activity">
    <reaction evidence="1 7">
        <text>[(1-&gt;4)-alpha-D-glucosyl](n) + ADP-alpha-D-glucose = [(1-&gt;4)-alpha-D-glucosyl](n+1) + ADP + H(+)</text>
        <dbReference type="Rhea" id="RHEA:18189"/>
        <dbReference type="Rhea" id="RHEA-COMP:9584"/>
        <dbReference type="Rhea" id="RHEA-COMP:9587"/>
        <dbReference type="ChEBI" id="CHEBI:15378"/>
        <dbReference type="ChEBI" id="CHEBI:15444"/>
        <dbReference type="ChEBI" id="CHEBI:57498"/>
        <dbReference type="ChEBI" id="CHEBI:456216"/>
        <dbReference type="EC" id="2.4.1.21"/>
    </reaction>
</comment>
<evidence type="ECO:0000313" key="10">
    <source>
        <dbReference type="EMBL" id="QSZ27710.1"/>
    </source>
</evidence>
<evidence type="ECO:0000259" key="8">
    <source>
        <dbReference type="Pfam" id="PF00534"/>
    </source>
</evidence>
<gene>
    <name evidence="7 10" type="primary">glgA</name>
    <name evidence="10" type="ORF">ACETAC_02055</name>
</gene>
<dbReference type="InterPro" id="IPR001296">
    <property type="entry name" value="Glyco_trans_1"/>
</dbReference>
<dbReference type="HAMAP" id="MF_00484">
    <property type="entry name" value="Glycogen_synth"/>
    <property type="match status" value="1"/>
</dbReference>
<dbReference type="Proteomes" id="UP000671913">
    <property type="component" value="Chromosome"/>
</dbReference>
<dbReference type="Gene3D" id="3.40.50.2000">
    <property type="entry name" value="Glycogen Phosphorylase B"/>
    <property type="match status" value="2"/>
</dbReference>
<evidence type="ECO:0000256" key="6">
    <source>
        <dbReference type="ARBA" id="ARBA00023056"/>
    </source>
</evidence>
<keyword evidence="5 7" id="KW-0808">Transferase</keyword>
<dbReference type="GO" id="GO:0004373">
    <property type="term" value="F:alpha-1,4-glucan glucosyltransferase (UDP-glucose donor) activity"/>
    <property type="evidence" value="ECO:0007669"/>
    <property type="project" value="InterPro"/>
</dbReference>
<dbReference type="AlphaFoldDB" id="A0A975AWE3"/>
<dbReference type="EC" id="2.4.1.21" evidence="7"/>
<name>A0A975AWE3_9THEO</name>
<organism evidence="10 11">
    <name type="scientific">Aceticella autotrophica</name>
    <dbReference type="NCBI Taxonomy" id="2755338"/>
    <lineage>
        <taxon>Bacteria</taxon>
        <taxon>Bacillati</taxon>
        <taxon>Bacillota</taxon>
        <taxon>Clostridia</taxon>
        <taxon>Thermoanaerobacterales</taxon>
        <taxon>Thermoanaerobacteraceae</taxon>
        <taxon>Aceticella</taxon>
    </lineage>
</organism>
<accession>A0A975AWE3</accession>
<evidence type="ECO:0000256" key="2">
    <source>
        <dbReference type="ARBA" id="ARBA00002764"/>
    </source>
</evidence>
<dbReference type="InterPro" id="IPR011835">
    <property type="entry name" value="GS/SS"/>
</dbReference>
<evidence type="ECO:0000256" key="3">
    <source>
        <dbReference type="ARBA" id="ARBA00010281"/>
    </source>
</evidence>
<dbReference type="KEGG" id="aaut:ACETAC_02055"/>
<feature type="domain" description="Starch synthase catalytic" evidence="9">
    <location>
        <begin position="2"/>
        <end position="237"/>
    </location>
</feature>
<dbReference type="CDD" id="cd03791">
    <property type="entry name" value="GT5_Glycogen_synthase_DULL1-like"/>
    <property type="match status" value="1"/>
</dbReference>
<proteinExistence type="inferred from homology"/>
<keyword evidence="6 7" id="KW-0320">Glycogen biosynthesis</keyword>
<sequence length="477" mass="54873">MNVLFATSEAYPLAKAGGLADISYALPKALKKLGVDVRIIMPKYGNIFFNYGNKIKHLGSFTVPVGWRRQYCGIDLTEYNGIQYYLVDNEYYFKRPGYYGYYDDGERFAFFNRAVLEMLNFLDDFKPDIIHCNDWETALIPVLLKAHYSGSSNHNEIKTVFTIHNLKYQGVFGREILGDLLSLDDYYFDESRLKYYDGISFMKGGIIYSDWVTTVSKSYAEEIKIPFYGEGLHGLLQSIGYKLSGIVNGIDYDIYNPKTDEYIYSNYDVSELNKKVKNKLGLQEELLLSVNEKIPMIGMVSRLTNQKGIDLVLAVIEDILKMEVQLVILGSGERYYEDLLRYYSAIYPAKISTNIYCSESMARKIYAASDMLLMPSLFEPCGISQQIAQRYGCLPIVRETGGLKDTVEPYNHYTGKGTGFSFTNYNAHEMLHIIKYALSVYNDEKTWHKLMEQAMNRNNSWDNSASEYKMLYKKLLK</sequence>
<evidence type="ECO:0000313" key="11">
    <source>
        <dbReference type="Proteomes" id="UP000671913"/>
    </source>
</evidence>
<dbReference type="Pfam" id="PF00534">
    <property type="entry name" value="Glycos_transf_1"/>
    <property type="match status" value="1"/>
</dbReference>
<feature type="binding site" evidence="7">
    <location>
        <position position="15"/>
    </location>
    <ligand>
        <name>ADP-alpha-D-glucose</name>
        <dbReference type="ChEBI" id="CHEBI:57498"/>
    </ligand>
</feature>
<feature type="domain" description="Glycosyl transferase family 1" evidence="8">
    <location>
        <begin position="291"/>
        <end position="445"/>
    </location>
</feature>
<dbReference type="RefSeq" id="WP_284680420.1">
    <property type="nucleotide sequence ID" value="NZ_CP060096.1"/>
</dbReference>
<evidence type="ECO:0000256" key="1">
    <source>
        <dbReference type="ARBA" id="ARBA00001478"/>
    </source>
</evidence>
<dbReference type="NCBIfam" id="TIGR02095">
    <property type="entry name" value="glgA"/>
    <property type="match status" value="1"/>
</dbReference>
<evidence type="ECO:0000256" key="4">
    <source>
        <dbReference type="ARBA" id="ARBA00022676"/>
    </source>
</evidence>
<dbReference type="PANTHER" id="PTHR45825:SF11">
    <property type="entry name" value="ALPHA AMYLASE DOMAIN-CONTAINING PROTEIN"/>
    <property type="match status" value="1"/>
</dbReference>
<dbReference type="GO" id="GO:0005978">
    <property type="term" value="P:glycogen biosynthetic process"/>
    <property type="evidence" value="ECO:0007669"/>
    <property type="project" value="UniProtKB-UniRule"/>
</dbReference>
<dbReference type="InterPro" id="IPR013534">
    <property type="entry name" value="Starch_synth_cat_dom"/>
</dbReference>
<evidence type="ECO:0000259" key="9">
    <source>
        <dbReference type="Pfam" id="PF08323"/>
    </source>
</evidence>
<comment type="similarity">
    <text evidence="3 7">Belongs to the glycosyltransferase 1 family. Bacterial/plant glycogen synthase subfamily.</text>
</comment>
<protein>
    <recommendedName>
        <fullName evidence="7">Glycogen synthase</fullName>
        <ecNumber evidence="7">2.4.1.21</ecNumber>
    </recommendedName>
    <alternativeName>
        <fullName evidence="7">Starch [bacterial glycogen] synthase</fullName>
    </alternativeName>
</protein>
<comment type="function">
    <text evidence="2 7">Synthesizes alpha-1,4-glucan chains using ADP-glucose.</text>
</comment>
<dbReference type="NCBIfam" id="NF001898">
    <property type="entry name" value="PRK00654.1-1"/>
    <property type="match status" value="1"/>
</dbReference>
<dbReference type="GO" id="GO:0009011">
    <property type="term" value="F:alpha-1,4-glucan glucosyltransferase (ADP-glucose donor) activity"/>
    <property type="evidence" value="ECO:0007669"/>
    <property type="project" value="UniProtKB-UniRule"/>
</dbReference>
<reference evidence="10" key="1">
    <citation type="submission" date="2020-08" db="EMBL/GenBank/DDBJ databases">
        <title>Genomic insights into the carbon and energy metabolism of the first obligate autotrophic acetogenic bacterium Aceticella autotrophica gen. nov., sp. nov.</title>
        <authorList>
            <person name="Toshchakov S.V."/>
            <person name="Elcheninov A.G."/>
            <person name="Kublanov I.V."/>
            <person name="Frolov E.N."/>
            <person name="Lebedinsky A.V."/>
        </authorList>
    </citation>
    <scope>NUCLEOTIDE SEQUENCE</scope>
    <source>
        <strain evidence="10">3443-3Ac</strain>
    </source>
</reference>
<dbReference type="EMBL" id="CP060096">
    <property type="protein sequence ID" value="QSZ27710.1"/>
    <property type="molecule type" value="Genomic_DNA"/>
</dbReference>
<comment type="pathway">
    <text evidence="7">Glycan biosynthesis; glycogen biosynthesis.</text>
</comment>
<keyword evidence="11" id="KW-1185">Reference proteome</keyword>
<dbReference type="Pfam" id="PF08323">
    <property type="entry name" value="Glyco_transf_5"/>
    <property type="match status" value="1"/>
</dbReference>
<evidence type="ECO:0000256" key="7">
    <source>
        <dbReference type="HAMAP-Rule" id="MF_00484"/>
    </source>
</evidence>